<protein>
    <submittedName>
        <fullName evidence="1">Uncharacterized protein</fullName>
    </submittedName>
</protein>
<evidence type="ECO:0000313" key="1">
    <source>
        <dbReference type="EMBL" id="LAB43881.1"/>
    </source>
</evidence>
<name>A0A2D4NDW1_9SAUR</name>
<dbReference type="AlphaFoldDB" id="A0A2D4NDW1"/>
<sequence>MKTPDRPPPTQKKSGITRTLFAERRACNSGPQGQFESCVLQSVEEFLVGTQETAAVFQESKNGTYTIQNFLFFLNGGGRRENLNYILGMCCRYVRTPVKWILGCGGEIHQAIAAVWTQSRPILED</sequence>
<accession>A0A2D4NDW1</accession>
<organism evidence="1">
    <name type="scientific">Micrurus spixii</name>
    <name type="common">Amazon coral snake</name>
    <dbReference type="NCBI Taxonomy" id="129469"/>
    <lineage>
        <taxon>Eukaryota</taxon>
        <taxon>Metazoa</taxon>
        <taxon>Chordata</taxon>
        <taxon>Craniata</taxon>
        <taxon>Vertebrata</taxon>
        <taxon>Euteleostomi</taxon>
        <taxon>Lepidosauria</taxon>
        <taxon>Squamata</taxon>
        <taxon>Bifurcata</taxon>
        <taxon>Unidentata</taxon>
        <taxon>Episquamata</taxon>
        <taxon>Toxicofera</taxon>
        <taxon>Serpentes</taxon>
        <taxon>Colubroidea</taxon>
        <taxon>Elapidae</taxon>
        <taxon>Elapinae</taxon>
        <taxon>Micrurus</taxon>
    </lineage>
</organism>
<reference evidence="1" key="1">
    <citation type="submission" date="2017-07" db="EMBL/GenBank/DDBJ databases">
        <authorList>
            <person name="Mikheyev A."/>
            <person name="Grau M."/>
        </authorList>
    </citation>
    <scope>NUCLEOTIDE SEQUENCE</scope>
    <source>
        <tissue evidence="1">Venom_gland</tissue>
    </source>
</reference>
<reference evidence="1" key="2">
    <citation type="submission" date="2017-11" db="EMBL/GenBank/DDBJ databases">
        <title>Coralsnake Venomics: Analyses of Venom Gland Transcriptomes and Proteomes of Six Brazilian Taxa.</title>
        <authorList>
            <person name="Aird S.D."/>
            <person name="Jorge da Silva N."/>
            <person name="Qiu L."/>
            <person name="Villar-Briones A."/>
            <person name="Aparecida-Saddi V."/>
            <person name="Campos-Telles M.P."/>
            <person name="Grau M."/>
            <person name="Mikheyev A.S."/>
        </authorList>
    </citation>
    <scope>NUCLEOTIDE SEQUENCE</scope>
    <source>
        <tissue evidence="1">Venom_gland</tissue>
    </source>
</reference>
<proteinExistence type="predicted"/>
<dbReference type="EMBL" id="IACM01162914">
    <property type="protein sequence ID" value="LAB43881.1"/>
    <property type="molecule type" value="Transcribed_RNA"/>
</dbReference>